<keyword evidence="1" id="KW-0732">Signal</keyword>
<gene>
    <name evidence="2" type="ORF">SAMN05421773_101910</name>
</gene>
<evidence type="ECO:0000256" key="1">
    <source>
        <dbReference type="SAM" id="SignalP"/>
    </source>
</evidence>
<accession>A0A1I1FWZ7</accession>
<feature type="signal peptide" evidence="1">
    <location>
        <begin position="1"/>
        <end position="43"/>
    </location>
</feature>
<reference evidence="2 3" key="1">
    <citation type="submission" date="2016-10" db="EMBL/GenBank/DDBJ databases">
        <authorList>
            <person name="de Groot N.N."/>
        </authorList>
    </citation>
    <scope>NUCLEOTIDE SEQUENCE [LARGE SCALE GENOMIC DNA]</scope>
    <source>
        <strain evidence="2 3">CGMCC 4.5739</strain>
    </source>
</reference>
<evidence type="ECO:0000313" key="2">
    <source>
        <dbReference type="EMBL" id="SFC03977.1"/>
    </source>
</evidence>
<feature type="non-terminal residue" evidence="2">
    <location>
        <position position="71"/>
    </location>
</feature>
<dbReference type="EMBL" id="FOLM01000001">
    <property type="protein sequence ID" value="SFC03977.1"/>
    <property type="molecule type" value="Genomic_DNA"/>
</dbReference>
<evidence type="ECO:0000313" key="3">
    <source>
        <dbReference type="Proteomes" id="UP000199207"/>
    </source>
</evidence>
<feature type="chain" id="PRO_5011492394" evidence="1">
    <location>
        <begin position="44"/>
        <end position="71"/>
    </location>
</feature>
<proteinExistence type="predicted"/>
<name>A0A1I1FWZ7_9ACTN</name>
<keyword evidence="3" id="KW-1185">Reference proteome</keyword>
<organism evidence="2 3">
    <name type="scientific">Streptomyces aidingensis</name>
    <dbReference type="NCBI Taxonomy" id="910347"/>
    <lineage>
        <taxon>Bacteria</taxon>
        <taxon>Bacillati</taxon>
        <taxon>Actinomycetota</taxon>
        <taxon>Actinomycetes</taxon>
        <taxon>Kitasatosporales</taxon>
        <taxon>Streptomycetaceae</taxon>
        <taxon>Streptomyces</taxon>
    </lineage>
</organism>
<dbReference type="Proteomes" id="UP000199207">
    <property type="component" value="Unassembled WGS sequence"/>
</dbReference>
<dbReference type="CDD" id="cd00161">
    <property type="entry name" value="beta-trefoil_Ricin-like"/>
    <property type="match status" value="1"/>
</dbReference>
<protein>
    <submittedName>
        <fullName evidence="2">Uncharacterized protein</fullName>
    </submittedName>
</protein>
<sequence>MSQQSLAPRAPRGWVRRHTWLVAAIASVSALLLGLLTATSSQAQPATGTWYYLENRHSGKVLDVSDRSQDN</sequence>
<dbReference type="AlphaFoldDB" id="A0A1I1FWZ7"/>